<protein>
    <submittedName>
        <fullName evidence="2">Isocitrate lyase/phosphoenolpyruvate mutase family protein</fullName>
    </submittedName>
</protein>
<comment type="caution">
    <text evidence="2">The sequence shown here is derived from an EMBL/GenBank/DDBJ whole genome shotgun (WGS) entry which is preliminary data.</text>
</comment>
<dbReference type="InterPro" id="IPR015813">
    <property type="entry name" value="Pyrv/PenolPyrv_kinase-like_dom"/>
</dbReference>
<evidence type="ECO:0000256" key="1">
    <source>
        <dbReference type="ARBA" id="ARBA00038455"/>
    </source>
</evidence>
<evidence type="ECO:0000313" key="3">
    <source>
        <dbReference type="Proteomes" id="UP001206206"/>
    </source>
</evidence>
<gene>
    <name evidence="2" type="ORF">NON19_07405</name>
</gene>
<dbReference type="InterPro" id="IPR039556">
    <property type="entry name" value="ICL/PEPM"/>
</dbReference>
<proteinExistence type="inferred from homology"/>
<dbReference type="Pfam" id="PF13714">
    <property type="entry name" value="PEP_mutase"/>
    <property type="match status" value="1"/>
</dbReference>
<keyword evidence="2" id="KW-0456">Lyase</keyword>
<reference evidence="2 3" key="1">
    <citation type="submission" date="2022-06" db="EMBL/GenBank/DDBJ databases">
        <title>Draft genome sequence of type strain Streptomyces rubrisoli DSM 42083.</title>
        <authorList>
            <person name="Duangmal K."/>
            <person name="Klaysubun C."/>
        </authorList>
    </citation>
    <scope>NUCLEOTIDE SEQUENCE [LARGE SCALE GENOMIC DNA]</scope>
    <source>
        <strain evidence="2 3">DSM 42083</strain>
    </source>
</reference>
<dbReference type="CDD" id="cd00377">
    <property type="entry name" value="ICL_PEPM"/>
    <property type="match status" value="1"/>
</dbReference>
<dbReference type="SUPFAM" id="SSF51621">
    <property type="entry name" value="Phosphoenolpyruvate/pyruvate domain"/>
    <property type="match status" value="1"/>
</dbReference>
<dbReference type="Proteomes" id="UP001206206">
    <property type="component" value="Unassembled WGS sequence"/>
</dbReference>
<dbReference type="RefSeq" id="WP_255925852.1">
    <property type="nucleotide sequence ID" value="NZ_JANFNH010000004.1"/>
</dbReference>
<organism evidence="2 3">
    <name type="scientific">Streptantibioticus rubrisoli</name>
    <dbReference type="NCBI Taxonomy" id="1387313"/>
    <lineage>
        <taxon>Bacteria</taxon>
        <taxon>Bacillati</taxon>
        <taxon>Actinomycetota</taxon>
        <taxon>Actinomycetes</taxon>
        <taxon>Kitasatosporales</taxon>
        <taxon>Streptomycetaceae</taxon>
        <taxon>Streptantibioticus</taxon>
    </lineage>
</organism>
<keyword evidence="3" id="KW-1185">Reference proteome</keyword>
<name>A0ABT1P926_9ACTN</name>
<dbReference type="InterPro" id="IPR040442">
    <property type="entry name" value="Pyrv_kinase-like_dom_sf"/>
</dbReference>
<dbReference type="PANTHER" id="PTHR42905">
    <property type="entry name" value="PHOSPHOENOLPYRUVATE CARBOXYLASE"/>
    <property type="match status" value="1"/>
</dbReference>
<dbReference type="GO" id="GO:0016829">
    <property type="term" value="F:lyase activity"/>
    <property type="evidence" value="ECO:0007669"/>
    <property type="project" value="UniProtKB-KW"/>
</dbReference>
<dbReference type="Gene3D" id="3.20.20.60">
    <property type="entry name" value="Phosphoenolpyruvate-binding domains"/>
    <property type="match status" value="1"/>
</dbReference>
<sequence length="280" mass="30140">MNQLSPAARLRAAIASAERPAVIVGAHNPVSASLIETAGFDGGWISSLEMSLVHGVEDRNLLGVREVADSIHYMRQAGELPLVVDADNGYGSVETTRRAVREFEAAGASAVCLEDSTFPKVNSFRDGDSDLLDVAEHQRRIEAAKSAQRDPDFLVIARTEAMIRGRGIDEAIRRGQAYVEAGADLILLHSREAGGEQALAAAAAWQSDVPLVTVPTAFPELTPAELHRHGFSLVIYANQVLRASVKAIQDLLQRVRDADRIEEGCVPMGDLFKLASSYAS</sequence>
<dbReference type="EMBL" id="JANFNH010000004">
    <property type="protein sequence ID" value="MCQ4041860.1"/>
    <property type="molecule type" value="Genomic_DNA"/>
</dbReference>
<dbReference type="PANTHER" id="PTHR42905:SF7">
    <property type="entry name" value="PHOSPHOENOLPYRUVATE PHOSPHOMUTASE"/>
    <property type="match status" value="1"/>
</dbReference>
<comment type="similarity">
    <text evidence="1">Belongs to the isocitrate lyase/PEP mutase superfamily. PEP mutase family.</text>
</comment>
<evidence type="ECO:0000313" key="2">
    <source>
        <dbReference type="EMBL" id="MCQ4041860.1"/>
    </source>
</evidence>
<accession>A0ABT1P926</accession>